<dbReference type="EMBL" id="JACSNR010000007">
    <property type="protein sequence ID" value="MBM6923591.1"/>
    <property type="molecule type" value="Genomic_DNA"/>
</dbReference>
<dbReference type="Pfam" id="PF00578">
    <property type="entry name" value="AhpC-TSA"/>
    <property type="match status" value="1"/>
</dbReference>
<accession>A0ABS2GPR3</accession>
<dbReference type="RefSeq" id="WP_177502974.1">
    <property type="nucleotide sequence ID" value="NZ_JACSNR010000007.1"/>
</dbReference>
<feature type="domain" description="Thioredoxin" evidence="1">
    <location>
        <begin position="6"/>
        <end position="181"/>
    </location>
</feature>
<comment type="caution">
    <text evidence="2">The sequence shown here is derived from an EMBL/GenBank/DDBJ whole genome shotgun (WGS) entry which is preliminary data.</text>
</comment>
<organism evidence="2 3">
    <name type="scientific">Hydrogenoanaerobacterium saccharovorans</name>
    <dbReference type="NCBI Taxonomy" id="474960"/>
    <lineage>
        <taxon>Bacteria</taxon>
        <taxon>Bacillati</taxon>
        <taxon>Bacillota</taxon>
        <taxon>Clostridia</taxon>
        <taxon>Eubacteriales</taxon>
        <taxon>Oscillospiraceae</taxon>
        <taxon>Hydrogenoanaerobacterium</taxon>
    </lineage>
</organism>
<evidence type="ECO:0000259" key="1">
    <source>
        <dbReference type="PROSITE" id="PS51352"/>
    </source>
</evidence>
<evidence type="ECO:0000313" key="2">
    <source>
        <dbReference type="EMBL" id="MBM6923591.1"/>
    </source>
</evidence>
<dbReference type="CDD" id="cd02970">
    <property type="entry name" value="PRX_like2"/>
    <property type="match status" value="1"/>
</dbReference>
<dbReference type="InterPro" id="IPR000866">
    <property type="entry name" value="AhpC/TSA"/>
</dbReference>
<gene>
    <name evidence="2" type="ORF">H9X81_07815</name>
</gene>
<proteinExistence type="predicted"/>
<sequence>MENKLISFGDKAIDFTYQTPYGKTSTLEEKVQKADKTFLIFLRYYGCTICQLDIRAYRENYQKFLDKDAQILLVLQSAPATIAESITEEELRFEVACDPEGKLYDLYQVGAARSKLGLASIKTIRKIQAAKKLGLEHGAYEGNELQLPAVFLLDRGMNVVYAHRAKNAGDMPEIADLLAKL</sequence>
<dbReference type="PROSITE" id="PS51352">
    <property type="entry name" value="THIOREDOXIN_2"/>
    <property type="match status" value="1"/>
</dbReference>
<dbReference type="Gene3D" id="3.40.30.10">
    <property type="entry name" value="Glutaredoxin"/>
    <property type="match status" value="1"/>
</dbReference>
<dbReference type="InterPro" id="IPR013766">
    <property type="entry name" value="Thioredoxin_domain"/>
</dbReference>
<protein>
    <submittedName>
        <fullName evidence="2">AhpC/TSA family protein</fullName>
    </submittedName>
</protein>
<dbReference type="InterPro" id="IPR036249">
    <property type="entry name" value="Thioredoxin-like_sf"/>
</dbReference>
<keyword evidence="3" id="KW-1185">Reference proteome</keyword>
<name>A0ABS2GPR3_9FIRM</name>
<evidence type="ECO:0000313" key="3">
    <source>
        <dbReference type="Proteomes" id="UP000724149"/>
    </source>
</evidence>
<reference evidence="2 3" key="1">
    <citation type="journal article" date="2021" name="Sci. Rep.">
        <title>The distribution of antibiotic resistance genes in chicken gut microbiota commensals.</title>
        <authorList>
            <person name="Juricova H."/>
            <person name="Matiasovicova J."/>
            <person name="Kubasova T."/>
            <person name="Cejkova D."/>
            <person name="Rychlik I."/>
        </authorList>
    </citation>
    <scope>NUCLEOTIDE SEQUENCE [LARGE SCALE GENOMIC DNA]</scope>
    <source>
        <strain evidence="2 3">An564</strain>
    </source>
</reference>
<dbReference type="Proteomes" id="UP000724149">
    <property type="component" value="Unassembled WGS sequence"/>
</dbReference>
<dbReference type="SUPFAM" id="SSF52833">
    <property type="entry name" value="Thioredoxin-like"/>
    <property type="match status" value="1"/>
</dbReference>